<gene>
    <name evidence="8" type="ORF">GCM10007423_02680</name>
</gene>
<evidence type="ECO:0000256" key="5">
    <source>
        <dbReference type="PROSITE-ProRule" id="PRU01240"/>
    </source>
</evidence>
<dbReference type="EMBL" id="BMIA01000001">
    <property type="protein sequence ID" value="GGH21513.1"/>
    <property type="molecule type" value="Genomic_DNA"/>
</dbReference>
<dbReference type="InterPro" id="IPR051048">
    <property type="entry name" value="Peptidase_S8/S53_subtilisin"/>
</dbReference>
<dbReference type="InterPro" id="IPR026444">
    <property type="entry name" value="Secre_tail"/>
</dbReference>
<evidence type="ECO:0000313" key="8">
    <source>
        <dbReference type="EMBL" id="GGH21513.1"/>
    </source>
</evidence>
<feature type="active site" description="Charge relay system" evidence="5">
    <location>
        <position position="275"/>
    </location>
</feature>
<evidence type="ECO:0000259" key="7">
    <source>
        <dbReference type="Pfam" id="PF00082"/>
    </source>
</evidence>
<dbReference type="InterPro" id="IPR013783">
    <property type="entry name" value="Ig-like_fold"/>
</dbReference>
<dbReference type="PROSITE" id="PS00138">
    <property type="entry name" value="SUBTILASE_SER"/>
    <property type="match status" value="1"/>
</dbReference>
<evidence type="ECO:0000256" key="6">
    <source>
        <dbReference type="SAM" id="SignalP"/>
    </source>
</evidence>
<dbReference type="InterPro" id="IPR008979">
    <property type="entry name" value="Galactose-bd-like_sf"/>
</dbReference>
<feature type="active site" description="Charge relay system" evidence="5">
    <location>
        <position position="449"/>
    </location>
</feature>
<dbReference type="PANTHER" id="PTHR43399">
    <property type="entry name" value="SUBTILISIN-RELATED"/>
    <property type="match status" value="1"/>
</dbReference>
<dbReference type="InterPro" id="IPR023828">
    <property type="entry name" value="Peptidase_S8_Ser-AS"/>
</dbReference>
<keyword evidence="2 5" id="KW-0645">Protease</keyword>
<feature type="domain" description="Peptidase S8/S53" evidence="7">
    <location>
        <begin position="267"/>
        <end position="503"/>
    </location>
</feature>
<dbReference type="Gene3D" id="3.40.50.200">
    <property type="entry name" value="Peptidase S8/S53 domain"/>
    <property type="match status" value="1"/>
</dbReference>
<evidence type="ECO:0000313" key="9">
    <source>
        <dbReference type="Proteomes" id="UP000600214"/>
    </source>
</evidence>
<dbReference type="InterPro" id="IPR036852">
    <property type="entry name" value="Peptidase_S8/S53_dom_sf"/>
</dbReference>
<dbReference type="InterPro" id="IPR034058">
    <property type="entry name" value="TagA/B/C/D_pept_dom"/>
</dbReference>
<comment type="caution">
    <text evidence="8">The sequence shown here is derived from an EMBL/GenBank/DDBJ whole genome shotgun (WGS) entry which is preliminary data.</text>
</comment>
<dbReference type="NCBIfam" id="TIGR04183">
    <property type="entry name" value="Por_Secre_tail"/>
    <property type="match status" value="1"/>
</dbReference>
<evidence type="ECO:0000256" key="2">
    <source>
        <dbReference type="ARBA" id="ARBA00022670"/>
    </source>
</evidence>
<keyword evidence="6" id="KW-0732">Signal</keyword>
<dbReference type="CDD" id="cd04842">
    <property type="entry name" value="Peptidases_S8_Kp43_protease"/>
    <property type="match status" value="1"/>
</dbReference>
<proteinExistence type="inferred from homology"/>
<dbReference type="SUPFAM" id="SSF52743">
    <property type="entry name" value="Subtilisin-like"/>
    <property type="match status" value="1"/>
</dbReference>
<dbReference type="PROSITE" id="PS51892">
    <property type="entry name" value="SUBTILASE"/>
    <property type="match status" value="1"/>
</dbReference>
<dbReference type="Gene3D" id="2.60.40.10">
    <property type="entry name" value="Immunoglobulins"/>
    <property type="match status" value="1"/>
</dbReference>
<dbReference type="PRINTS" id="PR00723">
    <property type="entry name" value="SUBTILISIN"/>
</dbReference>
<keyword evidence="4 5" id="KW-0720">Serine protease</keyword>
<reference evidence="9" key="1">
    <citation type="journal article" date="2019" name="Int. J. Syst. Evol. Microbiol.">
        <title>The Global Catalogue of Microorganisms (GCM) 10K type strain sequencing project: providing services to taxonomists for standard genome sequencing and annotation.</title>
        <authorList>
            <consortium name="The Broad Institute Genomics Platform"/>
            <consortium name="The Broad Institute Genome Sequencing Center for Infectious Disease"/>
            <person name="Wu L."/>
            <person name="Ma J."/>
        </authorList>
    </citation>
    <scope>NUCLEOTIDE SEQUENCE [LARGE SCALE GENOMIC DNA]</scope>
    <source>
        <strain evidence="9">CGMCC 1.15288</strain>
    </source>
</reference>
<evidence type="ECO:0000256" key="1">
    <source>
        <dbReference type="ARBA" id="ARBA00011073"/>
    </source>
</evidence>
<keyword evidence="3 5" id="KW-0378">Hydrolase</keyword>
<evidence type="ECO:0000256" key="4">
    <source>
        <dbReference type="ARBA" id="ARBA00022825"/>
    </source>
</evidence>
<dbReference type="InterPro" id="IPR000209">
    <property type="entry name" value="Peptidase_S8/S53_dom"/>
</dbReference>
<sequence length="1784" mass="194547">MISRKQTACLLLLLLFSSLKSIAQRSSGHQLFLKNGVVTLPESTADEIVTSYGHQRSTPERKSLVIIQFNKIPDQETQSRLKDYGIELLEYVPDHAYTATLTRPVDGKALKKLGVRAVFRPRSEDIVEPSLLSGIIPDHARKVAGKTDVKLSFARSFSLDEVTRDLIQNGFEVTNDGLKSYQVMDVRIPEGSIRRLAELPWVQYIAPVARPSEMLNDKSTTGTKANVLGSVALLGYKLTGEGVVIGLGDNANPLLHPDIGKRVISYQSLGDNTWHGIHVGGTAVGSGLLNEKYRGYAPKSKVVFETTANIWTNAGSLIRDHGMVVTSNTYGGLSRCSGMGIYSDGAAALDQQASEFPYLQHVFAAGNSGTETNCQGLGYPAGFGTVLGDFQSAKNILTVGSTLPVGIISPTSSKGPTTDGRIKPEVIAPGGSIVSTIQNNAYQSASGTSMATPAVTGGVALLYERYRQLHQLNNPKNALVKALICNGATDMGLPGPDFSHGFGIMNLLRSVKMLDKGHYYNGQLTHSGINTHEIVVPENTAKLKVMLYWNDPATSMLAGGKTLVNNLDLSVTRPGNTKVLPKFPSAAAPLAAAVPGVDSVNNIEQVVLEEPAAGTYSIKVEATRIPQGVQEYFLVYDVIESSLTVTYPLAGEHLTKGDAVNICWDSYGDTLSTFNVAYSLNNGTAWTTLNANVAADQRQLAWTVPDAATGTAKVRIMRNGTAFTNTGGSFAVLGIPAVTLQAVQCEGYIALQWNAVSGASDYEVMISTGDEMKSAGVTAALKFTLSSLSKDSTYYVSVRARKDQAPGRRSVALIRKPDNGTCQGTISDNDLGIEAVVAPLPAVRAFTKSIYTTEQAITVRIKNLDDQPQTKPFEVGYSLGGAMHWEQVNITLPPTATTDYTFQRRENLASVSQATLQVRVRHAGDPVRINDSLVVKLRQIPNPKLVLPYLQDLKSVPSQDIRVSTAGIPGADAFDFTIVAGSSRLRTGGDAGYASQGGFVLDAIPFPVTLSRSYLDGTFNLSGYRVQDDEVLLRFRYPWGYFHRNAAPQIRGSSSDPWITADIQEYWDYGNADDGYKIAQVEITPLLRKNGQEFTTDFQVRWSSQAFGMFPSDGVVFGDIQLLKAKSDITATTLVAPSVSLCDLPIGPEMKVVFKNNGTHDCYDLPFKLSFDGEVYDRAIAFIAKDGESEMGFIYPEKVYQAGKHVMKVWSEKAMDINPANDTLTAEFFTTGTVNASPYRESFESGNGGWYTGGTNSSWAYGAPASAGFSDVVSGRNAWKTNLTGLYHNNEESYLYSPCLDTQYLQAPMLSFIAQMDIERCNGEPCDMLYIECNTGYGWFRLGMKDRGVNWYNAENGGQGFWQGKVTDGWRVFSAELPRTSSLRLRFVFKSNGAGTTEGAVIDDINIADMLSSEIYYGATPPNAIAPVPTVYDAWSHFRLGNFIVASVNTHGQDIAGLTLQTFVNDGPLRVSENELAMDRNFVFNSAKTFEKPVMVRLYVPETDIQRLIAAADQPNVTKPKSAYDLAVTKYSGANQDGSLENNAREGWDYFAPDKVTKVPYLNGYYLEFETKSFSEFWVARNYIGTGKPLPVTLINFVAEKSISGESAVVGLKWSTALETDFSHFVVQVATGAENVRKGVFQDLGTIAGQGGNGTRLYTFTDGPLSSWGTRYYRLKMVDRATDRSDSSFAYSSIKSVAFDHNQEWHIFPNPSKGIFRLERKTEIPGPVLIEVIDLNAKLCKRLEFQKAMPALEVDLGSPDLANGLYVIKVISKEGERRFKVVKE</sequence>
<feature type="chain" id="PRO_5045866373" description="Peptidase S8/S53 domain-containing protein" evidence="6">
    <location>
        <begin position="24"/>
        <end position="1784"/>
    </location>
</feature>
<dbReference type="Proteomes" id="UP000600214">
    <property type="component" value="Unassembled WGS sequence"/>
</dbReference>
<dbReference type="PANTHER" id="PTHR43399:SF4">
    <property type="entry name" value="CELL WALL-ASSOCIATED PROTEASE"/>
    <property type="match status" value="1"/>
</dbReference>
<feature type="signal peptide" evidence="6">
    <location>
        <begin position="1"/>
        <end position="23"/>
    </location>
</feature>
<protein>
    <recommendedName>
        <fullName evidence="7">Peptidase S8/S53 domain-containing protein</fullName>
    </recommendedName>
</protein>
<organism evidence="8 9">
    <name type="scientific">Dyadobacter endophyticus</name>
    <dbReference type="NCBI Taxonomy" id="1749036"/>
    <lineage>
        <taxon>Bacteria</taxon>
        <taxon>Pseudomonadati</taxon>
        <taxon>Bacteroidota</taxon>
        <taxon>Cytophagia</taxon>
        <taxon>Cytophagales</taxon>
        <taxon>Spirosomataceae</taxon>
        <taxon>Dyadobacter</taxon>
    </lineage>
</organism>
<accession>A0ABQ1YCY7</accession>
<comment type="similarity">
    <text evidence="1 5">Belongs to the peptidase S8 family.</text>
</comment>
<keyword evidence="9" id="KW-1185">Reference proteome</keyword>
<evidence type="ECO:0000256" key="3">
    <source>
        <dbReference type="ARBA" id="ARBA00022801"/>
    </source>
</evidence>
<feature type="active site" description="Charge relay system" evidence="5">
    <location>
        <position position="249"/>
    </location>
</feature>
<name>A0ABQ1YCY7_9BACT</name>
<dbReference type="Pfam" id="PF00082">
    <property type="entry name" value="Peptidase_S8"/>
    <property type="match status" value="1"/>
</dbReference>
<dbReference type="Gene3D" id="2.60.120.380">
    <property type="match status" value="1"/>
</dbReference>
<dbReference type="InterPro" id="IPR015500">
    <property type="entry name" value="Peptidase_S8_subtilisin-rel"/>
</dbReference>
<dbReference type="SUPFAM" id="SSF49785">
    <property type="entry name" value="Galactose-binding domain-like"/>
    <property type="match status" value="1"/>
</dbReference>
<dbReference type="RefSeq" id="WP_188927921.1">
    <property type="nucleotide sequence ID" value="NZ_BMIA01000001.1"/>
</dbReference>